<dbReference type="OrthoDB" id="10435507at2759"/>
<organism evidence="1 2">
    <name type="scientific">Tubulinosema ratisbonensis</name>
    <dbReference type="NCBI Taxonomy" id="291195"/>
    <lineage>
        <taxon>Eukaryota</taxon>
        <taxon>Fungi</taxon>
        <taxon>Fungi incertae sedis</taxon>
        <taxon>Microsporidia</taxon>
        <taxon>Tubulinosematoidea</taxon>
        <taxon>Tubulinosematidae</taxon>
        <taxon>Tubulinosema</taxon>
    </lineage>
</organism>
<accession>A0A437AI21</accession>
<proteinExistence type="predicted"/>
<name>A0A437AI21_9MICR</name>
<sequence>MKEKKKTKSHEKFMTEKELNYVEALNKKILKRIPAYKLIELCFNNKNNEPFLRLRKDRKIKMLVKQKKVFFSLNLKKSKKKPRSVASEFEFTSSQAINSALLVEEIINLILKIKYNFNEIVLQEEEEYNPLNVSVNMKEENFDLILHKLEENLEMLFKHKKFLKHFQNFFELLDEEKRKKIIFIFLKQNFEEKNANIFVENGYKSIPVFEEKELSDFFNNFYKNSHFLILSIIFILKNNSLAFCFKKELNKKIVDKIFELKNEKFIWQFFAILATNVNKISKGEIFLLVKNKLDECVERRDENVKVFLSSIGKSFENYK</sequence>
<gene>
    <name evidence="1" type="ORF">TUBRATIS_27440</name>
</gene>
<dbReference type="EMBL" id="RCSS01000762">
    <property type="protein sequence ID" value="RVD90825.1"/>
    <property type="molecule type" value="Genomic_DNA"/>
</dbReference>
<evidence type="ECO:0000313" key="2">
    <source>
        <dbReference type="Proteomes" id="UP000282876"/>
    </source>
</evidence>
<reference evidence="1 2" key="1">
    <citation type="submission" date="2018-10" db="EMBL/GenBank/DDBJ databases">
        <title>Draft genome sequence of the microsporidian Tubulinosema ratisbonensis.</title>
        <authorList>
            <person name="Polonais V."/>
            <person name="Peyretaillade E."/>
            <person name="Niehus S."/>
            <person name="Wawrzyniak I."/>
            <person name="Franchet A."/>
            <person name="Gaspin C."/>
            <person name="Reichstadt M."/>
            <person name="Belser C."/>
            <person name="Labadie K."/>
            <person name="Delbac F."/>
            <person name="Ferrandon D."/>
        </authorList>
    </citation>
    <scope>NUCLEOTIDE SEQUENCE [LARGE SCALE GENOMIC DNA]</scope>
    <source>
        <strain evidence="1 2">Franzen</strain>
    </source>
</reference>
<comment type="caution">
    <text evidence="1">The sequence shown here is derived from an EMBL/GenBank/DDBJ whole genome shotgun (WGS) entry which is preliminary data.</text>
</comment>
<keyword evidence="2" id="KW-1185">Reference proteome</keyword>
<dbReference type="Proteomes" id="UP000282876">
    <property type="component" value="Unassembled WGS sequence"/>
</dbReference>
<evidence type="ECO:0000313" key="1">
    <source>
        <dbReference type="EMBL" id="RVD90825.1"/>
    </source>
</evidence>
<dbReference type="AlphaFoldDB" id="A0A437AI21"/>
<protein>
    <submittedName>
        <fullName evidence="1">Uncharacterized protein</fullName>
    </submittedName>
</protein>
<dbReference type="VEuPathDB" id="MicrosporidiaDB:TUBRATIS_27440"/>